<dbReference type="GO" id="GO:0005509">
    <property type="term" value="F:calcium ion binding"/>
    <property type="evidence" value="ECO:0007669"/>
    <property type="project" value="InterPro"/>
</dbReference>
<dbReference type="InterPro" id="IPR050557">
    <property type="entry name" value="RTX_toxin/Mannuronan_C5-epim"/>
</dbReference>
<proteinExistence type="predicted"/>
<dbReference type="EMBL" id="JAJOMB010000006">
    <property type="protein sequence ID" value="MCD5311885.1"/>
    <property type="molecule type" value="Genomic_DNA"/>
</dbReference>
<feature type="chain" id="PRO_5040901337" description="Calcium-binding protein" evidence="3">
    <location>
        <begin position="34"/>
        <end position="299"/>
    </location>
</feature>
<comment type="subcellular location">
    <subcellularLocation>
        <location evidence="1">Secreted</location>
    </subcellularLocation>
</comment>
<reference evidence="4" key="1">
    <citation type="submission" date="2021-11" db="EMBL/GenBank/DDBJ databases">
        <title>Streptomyces corallinus and Kineosporia corallina sp. nov., two new coral-derived marine actinobacteria.</title>
        <authorList>
            <person name="Buangrab K."/>
            <person name="Sutthacheep M."/>
            <person name="Yeemin T."/>
            <person name="Harunari E."/>
            <person name="Igarashi Y."/>
            <person name="Sripreechasak P."/>
            <person name="Kanchanasin P."/>
            <person name="Tanasupawat S."/>
            <person name="Phongsopitanun W."/>
        </authorList>
    </citation>
    <scope>NUCLEOTIDE SEQUENCE</scope>
    <source>
        <strain evidence="4">JCM 31032</strain>
    </source>
</reference>
<organism evidence="4 5">
    <name type="scientific">Kineosporia babensis</name>
    <dbReference type="NCBI Taxonomy" id="499548"/>
    <lineage>
        <taxon>Bacteria</taxon>
        <taxon>Bacillati</taxon>
        <taxon>Actinomycetota</taxon>
        <taxon>Actinomycetes</taxon>
        <taxon>Kineosporiales</taxon>
        <taxon>Kineosporiaceae</taxon>
        <taxon>Kineosporia</taxon>
    </lineage>
</organism>
<dbReference type="PROSITE" id="PS00330">
    <property type="entry name" value="HEMOLYSIN_CALCIUM"/>
    <property type="match status" value="1"/>
</dbReference>
<keyword evidence="2" id="KW-0964">Secreted</keyword>
<dbReference type="InterPro" id="IPR011049">
    <property type="entry name" value="Serralysin-like_metalloprot_C"/>
</dbReference>
<feature type="signal peptide" evidence="3">
    <location>
        <begin position="1"/>
        <end position="33"/>
    </location>
</feature>
<dbReference type="InterPro" id="IPR018511">
    <property type="entry name" value="Hemolysin-typ_Ca-bd_CS"/>
</dbReference>
<protein>
    <recommendedName>
        <fullName evidence="6">Calcium-binding protein</fullName>
    </recommendedName>
</protein>
<gene>
    <name evidence="4" type="ORF">LR394_13325</name>
</gene>
<evidence type="ECO:0000256" key="1">
    <source>
        <dbReference type="ARBA" id="ARBA00004613"/>
    </source>
</evidence>
<dbReference type="InterPro" id="IPR001343">
    <property type="entry name" value="Hemolysn_Ca-bd"/>
</dbReference>
<evidence type="ECO:0008006" key="6">
    <source>
        <dbReference type="Google" id="ProtNLM"/>
    </source>
</evidence>
<evidence type="ECO:0000313" key="4">
    <source>
        <dbReference type="EMBL" id="MCD5311885.1"/>
    </source>
</evidence>
<name>A0A9X1ND32_9ACTN</name>
<keyword evidence="3" id="KW-0732">Signal</keyword>
<dbReference type="PANTHER" id="PTHR38340">
    <property type="entry name" value="S-LAYER PROTEIN"/>
    <property type="match status" value="1"/>
</dbReference>
<dbReference type="PRINTS" id="PR00313">
    <property type="entry name" value="CABNDNGRPT"/>
</dbReference>
<dbReference type="Gene3D" id="2.150.10.10">
    <property type="entry name" value="Serralysin-like metalloprotease, C-terminal"/>
    <property type="match status" value="2"/>
</dbReference>
<evidence type="ECO:0000256" key="3">
    <source>
        <dbReference type="SAM" id="SignalP"/>
    </source>
</evidence>
<comment type="caution">
    <text evidence="4">The sequence shown here is derived from an EMBL/GenBank/DDBJ whole genome shotgun (WGS) entry which is preliminary data.</text>
</comment>
<dbReference type="Proteomes" id="UP001138997">
    <property type="component" value="Unassembled WGS sequence"/>
</dbReference>
<dbReference type="GO" id="GO:0005576">
    <property type="term" value="C:extracellular region"/>
    <property type="evidence" value="ECO:0007669"/>
    <property type="project" value="UniProtKB-SubCell"/>
</dbReference>
<evidence type="ECO:0000313" key="5">
    <source>
        <dbReference type="Proteomes" id="UP001138997"/>
    </source>
</evidence>
<dbReference type="SUPFAM" id="SSF51120">
    <property type="entry name" value="beta-Roll"/>
    <property type="match status" value="2"/>
</dbReference>
<dbReference type="Pfam" id="PF00353">
    <property type="entry name" value="HemolysinCabind"/>
    <property type="match status" value="4"/>
</dbReference>
<dbReference type="AlphaFoldDB" id="A0A9X1ND32"/>
<dbReference type="RefSeq" id="WP_231441543.1">
    <property type="nucleotide sequence ID" value="NZ_JAJOMB010000006.1"/>
</dbReference>
<evidence type="ECO:0000256" key="2">
    <source>
        <dbReference type="ARBA" id="ARBA00022525"/>
    </source>
</evidence>
<keyword evidence="5" id="KW-1185">Reference proteome</keyword>
<sequence>MSVSRNVRLFAGAATTTSLVVAGVVGIAGNAQAQETEAVVSLTNDLKYQAVPGQVNNLTVTRRFVEGPPDDGSAYGQATYQYRLDDVVPIDATTDAAAAERCIYPTASDRTVVECTWTVDYGQDPGTISNFRLGDKNDKVRFNDQAGDHYENDLFHLGAGNDSYDGTLGKVDGSSIFGGEGDDSITTGEQIGDVASISGGNGNDTIRTYGEWNGAHGDAGNDKLYGGVGRQDFFGGPGNDLIYGGKGADVLRGEQGNDTLYGNSGADTIYGNSGNDKIYGGPGTDTVSGGPGKDFIKMD</sequence>
<dbReference type="PANTHER" id="PTHR38340:SF1">
    <property type="entry name" value="S-LAYER PROTEIN"/>
    <property type="match status" value="1"/>
</dbReference>
<accession>A0A9X1ND32</accession>